<dbReference type="Gramene" id="rna32019">
    <property type="protein sequence ID" value="RHN56591.1"/>
    <property type="gene ID" value="gene32019"/>
</dbReference>
<sequence length="94" mass="10795">MGRIRFVLCELISLDMPLLLVISVIDTCPTNLNFIGVRFKVSKFTLICFFSATIFSCFHNAFLWLCALISVLITKNYLDSINTFFIQFMIQVSI</sequence>
<name>A0A396HVL8_MEDTR</name>
<evidence type="ECO:0000313" key="2">
    <source>
        <dbReference type="EMBL" id="RHN56591.1"/>
    </source>
</evidence>
<dbReference type="EMBL" id="PSQE01000005">
    <property type="protein sequence ID" value="RHN56591.1"/>
    <property type="molecule type" value="Genomic_DNA"/>
</dbReference>
<protein>
    <recommendedName>
        <fullName evidence="4">Transmembrane protein</fullName>
    </recommendedName>
</protein>
<evidence type="ECO:0000313" key="3">
    <source>
        <dbReference type="Proteomes" id="UP000265566"/>
    </source>
</evidence>
<accession>A0A396HVL8</accession>
<reference evidence="3" key="1">
    <citation type="journal article" date="2018" name="Nat. Plants">
        <title>Whole-genome landscape of Medicago truncatula symbiotic genes.</title>
        <authorList>
            <person name="Pecrix Y."/>
            <person name="Staton S.E."/>
            <person name="Sallet E."/>
            <person name="Lelandais-Briere C."/>
            <person name="Moreau S."/>
            <person name="Carrere S."/>
            <person name="Blein T."/>
            <person name="Jardinaud M.F."/>
            <person name="Latrasse D."/>
            <person name="Zouine M."/>
            <person name="Zahm M."/>
            <person name="Kreplak J."/>
            <person name="Mayjonade B."/>
            <person name="Satge C."/>
            <person name="Perez M."/>
            <person name="Cauet S."/>
            <person name="Marande W."/>
            <person name="Chantry-Darmon C."/>
            <person name="Lopez-Roques C."/>
            <person name="Bouchez O."/>
            <person name="Berard A."/>
            <person name="Debelle F."/>
            <person name="Munos S."/>
            <person name="Bendahmane A."/>
            <person name="Berges H."/>
            <person name="Niebel A."/>
            <person name="Buitink J."/>
            <person name="Frugier F."/>
            <person name="Benhamed M."/>
            <person name="Crespi M."/>
            <person name="Gouzy J."/>
            <person name="Gamas P."/>
        </authorList>
    </citation>
    <scope>NUCLEOTIDE SEQUENCE [LARGE SCALE GENOMIC DNA]</scope>
    <source>
        <strain evidence="3">cv. Jemalong A17</strain>
    </source>
</reference>
<proteinExistence type="predicted"/>
<gene>
    <name evidence="2" type="ORF">MtrunA17_Chr5g0431121</name>
</gene>
<organism evidence="2 3">
    <name type="scientific">Medicago truncatula</name>
    <name type="common">Barrel medic</name>
    <name type="synonym">Medicago tribuloides</name>
    <dbReference type="NCBI Taxonomy" id="3880"/>
    <lineage>
        <taxon>Eukaryota</taxon>
        <taxon>Viridiplantae</taxon>
        <taxon>Streptophyta</taxon>
        <taxon>Embryophyta</taxon>
        <taxon>Tracheophyta</taxon>
        <taxon>Spermatophyta</taxon>
        <taxon>Magnoliopsida</taxon>
        <taxon>eudicotyledons</taxon>
        <taxon>Gunneridae</taxon>
        <taxon>Pentapetalae</taxon>
        <taxon>rosids</taxon>
        <taxon>fabids</taxon>
        <taxon>Fabales</taxon>
        <taxon>Fabaceae</taxon>
        <taxon>Papilionoideae</taxon>
        <taxon>50 kb inversion clade</taxon>
        <taxon>NPAAA clade</taxon>
        <taxon>Hologalegina</taxon>
        <taxon>IRL clade</taxon>
        <taxon>Trifolieae</taxon>
        <taxon>Medicago</taxon>
    </lineage>
</organism>
<evidence type="ECO:0008006" key="4">
    <source>
        <dbReference type="Google" id="ProtNLM"/>
    </source>
</evidence>
<feature type="transmembrane region" description="Helical" evidence="1">
    <location>
        <begin position="7"/>
        <end position="24"/>
    </location>
</feature>
<dbReference type="AlphaFoldDB" id="A0A396HVL8"/>
<keyword evidence="1" id="KW-1133">Transmembrane helix</keyword>
<feature type="transmembrane region" description="Helical" evidence="1">
    <location>
        <begin position="44"/>
        <end position="73"/>
    </location>
</feature>
<dbReference type="Proteomes" id="UP000265566">
    <property type="component" value="Chromosome 5"/>
</dbReference>
<keyword evidence="1" id="KW-0472">Membrane</keyword>
<evidence type="ECO:0000256" key="1">
    <source>
        <dbReference type="SAM" id="Phobius"/>
    </source>
</evidence>
<keyword evidence="1" id="KW-0812">Transmembrane</keyword>
<comment type="caution">
    <text evidence="2">The sequence shown here is derived from an EMBL/GenBank/DDBJ whole genome shotgun (WGS) entry which is preliminary data.</text>
</comment>